<feature type="compositionally biased region" description="Low complexity" evidence="2">
    <location>
        <begin position="150"/>
        <end position="167"/>
    </location>
</feature>
<dbReference type="InterPro" id="IPR024771">
    <property type="entry name" value="SUZ"/>
</dbReference>
<dbReference type="InterPro" id="IPR036867">
    <property type="entry name" value="R3H_dom_sf"/>
</dbReference>
<feature type="region of interest" description="Disordered" evidence="2">
    <location>
        <begin position="1041"/>
        <end position="1071"/>
    </location>
</feature>
<feature type="compositionally biased region" description="Polar residues" evidence="2">
    <location>
        <begin position="1061"/>
        <end position="1071"/>
    </location>
</feature>
<evidence type="ECO:0000313" key="6">
    <source>
        <dbReference type="Proteomes" id="UP001054837"/>
    </source>
</evidence>
<reference evidence="5 6" key="1">
    <citation type="submission" date="2021-06" db="EMBL/GenBank/DDBJ databases">
        <title>Caerostris darwini draft genome.</title>
        <authorList>
            <person name="Kono N."/>
            <person name="Arakawa K."/>
        </authorList>
    </citation>
    <scope>NUCLEOTIDE SEQUENCE [LARGE SCALE GENOMIC DNA]</scope>
</reference>
<gene>
    <name evidence="5" type="primary">R3HDM2</name>
    <name evidence="5" type="ORF">CDAR_591601</name>
</gene>
<keyword evidence="6" id="KW-1185">Reference proteome</keyword>
<feature type="region of interest" description="Disordered" evidence="2">
    <location>
        <begin position="1"/>
        <end position="95"/>
    </location>
</feature>
<dbReference type="Gene3D" id="3.30.1370.50">
    <property type="entry name" value="R3H-like domain"/>
    <property type="match status" value="1"/>
</dbReference>
<feature type="compositionally biased region" description="Basic and acidic residues" evidence="2">
    <location>
        <begin position="77"/>
        <end position="90"/>
    </location>
</feature>
<feature type="domain" description="SUZ" evidence="4">
    <location>
        <begin position="260"/>
        <end position="332"/>
    </location>
</feature>
<dbReference type="Pfam" id="PF01424">
    <property type="entry name" value="R3H"/>
    <property type="match status" value="1"/>
</dbReference>
<protein>
    <submittedName>
        <fullName evidence="5">R3H domain-containing protein 2</fullName>
    </submittedName>
</protein>
<evidence type="ECO:0000256" key="2">
    <source>
        <dbReference type="SAM" id="MobiDB-lite"/>
    </source>
</evidence>
<dbReference type="SMART" id="SM00393">
    <property type="entry name" value="R3H"/>
    <property type="match status" value="1"/>
</dbReference>
<dbReference type="InterPro" id="IPR051937">
    <property type="entry name" value="R3H_domain_containing"/>
</dbReference>
<comment type="caution">
    <text evidence="5">The sequence shown here is derived from an EMBL/GenBank/DDBJ whole genome shotgun (WGS) entry which is preliminary data.</text>
</comment>
<feature type="region of interest" description="Disordered" evidence="2">
    <location>
        <begin position="466"/>
        <end position="488"/>
    </location>
</feature>
<feature type="compositionally biased region" description="Polar residues" evidence="2">
    <location>
        <begin position="383"/>
        <end position="398"/>
    </location>
</feature>
<dbReference type="SUPFAM" id="SSF82708">
    <property type="entry name" value="R3H domain"/>
    <property type="match status" value="1"/>
</dbReference>
<dbReference type="PROSITE" id="PS51061">
    <property type="entry name" value="R3H"/>
    <property type="match status" value="1"/>
</dbReference>
<feature type="domain" description="R3H" evidence="3">
    <location>
        <begin position="196"/>
        <end position="259"/>
    </location>
</feature>
<dbReference type="AlphaFoldDB" id="A0AAV4PND8"/>
<dbReference type="PANTHER" id="PTHR15672">
    <property type="entry name" value="CAMP-REGULATED PHOSPHOPROTEIN 21 RELATED R3H DOMAIN CONTAINING PROTEIN"/>
    <property type="match status" value="1"/>
</dbReference>
<feature type="compositionally biased region" description="Polar residues" evidence="2">
    <location>
        <begin position="362"/>
        <end position="376"/>
    </location>
</feature>
<feature type="compositionally biased region" description="Polar residues" evidence="2">
    <location>
        <begin position="63"/>
        <end position="76"/>
    </location>
</feature>
<feature type="region of interest" description="Disordered" evidence="2">
    <location>
        <begin position="607"/>
        <end position="646"/>
    </location>
</feature>
<dbReference type="Pfam" id="PF12752">
    <property type="entry name" value="SUZ"/>
    <property type="match status" value="1"/>
</dbReference>
<organism evidence="5 6">
    <name type="scientific">Caerostris darwini</name>
    <dbReference type="NCBI Taxonomy" id="1538125"/>
    <lineage>
        <taxon>Eukaryota</taxon>
        <taxon>Metazoa</taxon>
        <taxon>Ecdysozoa</taxon>
        <taxon>Arthropoda</taxon>
        <taxon>Chelicerata</taxon>
        <taxon>Arachnida</taxon>
        <taxon>Araneae</taxon>
        <taxon>Araneomorphae</taxon>
        <taxon>Entelegynae</taxon>
        <taxon>Araneoidea</taxon>
        <taxon>Araneidae</taxon>
        <taxon>Caerostris</taxon>
    </lineage>
</organism>
<sequence>MEPHHNRHARLEKQEEFEVEEESFMLSPVTIQIEDRGGNLGDEDHDDKSKDSSYSFEADDDSSPSGKASNPDFSSDTMDRLTENKPERRKTSSRVKLLVRSHAVHDDASPPPDLETVITNTNMLSVTTASFATLTQSKGATNKIRLGNQSSSQGSTESSSASGLSRDSSTETYTDSSGIDLQQFIVDTLHKNQKDRLMLLKVEQDLTSLIKDGKRQSMKFPQMSSYNRMLVHRVAAFFGLDHYVDGNGTSVIVNKTKTTRIPDSRFQDFIRDELLPEEPKKSILKRDSISFEEGKEKSPERQSSTDSRRSKSFEEREEEYEKARARIFNQDEGFGESPLNRSHEGTHCSSRRSSQEDVRWPSSETRPWSSTDSDSSGRPLGSKLSSSFETDTPAQSNKVARNVGGFAKSETDNKALSVATKSTRPVMTKASSFGGISVLSRENSCGRNVTPRITKAESFNVTTISSSPVPTVDAPFDSQEDVSEASESPADLVSSTTITLHGATCQFSPAIISSDQTFPVVSGQSSEVQVPYIQAFQDTGQLSATWKPGTKDSSKDFPPSSAVEQPLTWPYSTGTDILFPGVFINPQAGYPRVTFSTCQPISISTSDQVPTTTIGHVSTGTSTSSSTQSVHRPQPSSLQSQVQQSHTTVNTSTPTVFYVPYISQVPSSVSHPSSLAPVQRHQAQSTHFIAEPRPLVLFPVCYLQHTSSVHPVRHAFSNSTSQQTSQGPSQSTRLHAANVIEGKSHASTVASHLISPQYIPCFPALACTQSGDTSTLVTTASAAVFPFSNVNIGNTGNIGQTIIKTSFTSQSPQPSVCVQQSFMQLQTTTVALPPVYVSITSSTQSPATRTHAGGHVAAQFSSSRSQSLPVSSSSGSLNHSLNSGTPFLGYTVYAPPMQSIPSASPLTTLTISQNTASVQPSQFAPAYVSAFQVLPPNVPLVANIGSNTPPLSSILRTQYTAPISTVSKVPLSFPLVKQTSDPGIGEHVTLASAVPKVFEWIRLRGTSCINDLCLVGPPVQQHLGPLLLPQQPSIARFPRASISHHSPTSRPPKTRKHRSKGSNLSSVASAPQSIFEGEGKPVLKVEGLPPDMKRCDVEHYLESVTEMGAKICFLHAESLKVIDGSSDFIVSNSKHVVVAVFDTDTAAQNALLGIKTTKFQLRHWHYSQECKNVKKS</sequence>
<dbReference type="PROSITE" id="PS51673">
    <property type="entry name" value="SUZ"/>
    <property type="match status" value="1"/>
</dbReference>
<feature type="compositionally biased region" description="Basic and acidic residues" evidence="2">
    <location>
        <begin position="306"/>
        <end position="324"/>
    </location>
</feature>
<dbReference type="EMBL" id="BPLQ01002964">
    <property type="protein sequence ID" value="GIX96732.1"/>
    <property type="molecule type" value="Genomic_DNA"/>
</dbReference>
<feature type="region of interest" description="Disordered" evidence="2">
    <location>
        <begin position="285"/>
        <end position="398"/>
    </location>
</feature>
<dbReference type="PANTHER" id="PTHR15672:SF8">
    <property type="entry name" value="PROTEIN ENCORE"/>
    <property type="match status" value="1"/>
</dbReference>
<feature type="compositionally biased region" description="Basic and acidic residues" evidence="2">
    <location>
        <begin position="1"/>
        <end position="16"/>
    </location>
</feature>
<accession>A0AAV4PND8</accession>
<evidence type="ECO:0000259" key="4">
    <source>
        <dbReference type="PROSITE" id="PS51673"/>
    </source>
</evidence>
<keyword evidence="1" id="KW-0597">Phosphoprotein</keyword>
<dbReference type="CDD" id="cd02642">
    <property type="entry name" value="R3H_encore_like"/>
    <property type="match status" value="1"/>
</dbReference>
<evidence type="ECO:0000259" key="3">
    <source>
        <dbReference type="PROSITE" id="PS51061"/>
    </source>
</evidence>
<name>A0AAV4PND8_9ARAC</name>
<evidence type="ECO:0000256" key="1">
    <source>
        <dbReference type="ARBA" id="ARBA00022553"/>
    </source>
</evidence>
<dbReference type="Proteomes" id="UP001054837">
    <property type="component" value="Unassembled WGS sequence"/>
</dbReference>
<evidence type="ECO:0000313" key="5">
    <source>
        <dbReference type="EMBL" id="GIX96732.1"/>
    </source>
</evidence>
<dbReference type="InterPro" id="IPR001374">
    <property type="entry name" value="R3H_dom"/>
</dbReference>
<feature type="region of interest" description="Disordered" evidence="2">
    <location>
        <begin position="142"/>
        <end position="174"/>
    </location>
</feature>
<feature type="compositionally biased region" description="Low complexity" evidence="2">
    <location>
        <begin position="611"/>
        <end position="646"/>
    </location>
</feature>
<dbReference type="GO" id="GO:0003676">
    <property type="term" value="F:nucleic acid binding"/>
    <property type="evidence" value="ECO:0007669"/>
    <property type="project" value="UniProtKB-UniRule"/>
</dbReference>
<feature type="compositionally biased region" description="Basic and acidic residues" evidence="2">
    <location>
        <begin position="285"/>
        <end position="300"/>
    </location>
</feature>
<proteinExistence type="predicted"/>